<accession>A0A2N5CQY6</accession>
<evidence type="ECO:0000313" key="6">
    <source>
        <dbReference type="Proteomes" id="UP000281192"/>
    </source>
</evidence>
<dbReference type="Proteomes" id="UP000281192">
    <property type="component" value="Chromosome"/>
</dbReference>
<evidence type="ECO:0000313" key="4">
    <source>
        <dbReference type="EMBL" id="PLR10619.1"/>
    </source>
</evidence>
<organism evidence="4 5">
    <name type="scientific">Caulobacter flavus</name>
    <dbReference type="NCBI Taxonomy" id="1679497"/>
    <lineage>
        <taxon>Bacteria</taxon>
        <taxon>Pseudomonadati</taxon>
        <taxon>Pseudomonadota</taxon>
        <taxon>Alphaproteobacteria</taxon>
        <taxon>Caulobacterales</taxon>
        <taxon>Caulobacteraceae</taxon>
        <taxon>Caulobacter</taxon>
    </lineage>
</organism>
<dbReference type="EMBL" id="PJRQ01000037">
    <property type="protein sequence ID" value="PLR10619.1"/>
    <property type="molecule type" value="Genomic_DNA"/>
</dbReference>
<dbReference type="Pfam" id="PF14130">
    <property type="entry name" value="Cap4_nuclease"/>
    <property type="match status" value="1"/>
</dbReference>
<dbReference type="GO" id="GO:0004518">
    <property type="term" value="F:nuclease activity"/>
    <property type="evidence" value="ECO:0007669"/>
    <property type="project" value="InterPro"/>
</dbReference>
<name>A0A2N5CQY6_9CAUL</name>
<dbReference type="OrthoDB" id="785623at2"/>
<dbReference type="Proteomes" id="UP000234483">
    <property type="component" value="Unassembled WGS sequence"/>
</dbReference>
<proteinExistence type="predicted"/>
<dbReference type="EMBL" id="CP026100">
    <property type="protein sequence ID" value="AYV45579.1"/>
    <property type="molecule type" value="Genomic_DNA"/>
</dbReference>
<reference evidence="3 6" key="2">
    <citation type="submission" date="2018-01" db="EMBL/GenBank/DDBJ databases">
        <title>Complete genome sequence of Caulobacter flavus RHGG3.</title>
        <authorList>
            <person name="Yang E."/>
        </authorList>
    </citation>
    <scope>NUCLEOTIDE SEQUENCE [LARGE SCALE GENOMIC DNA]</scope>
    <source>
        <strain evidence="3 6">RHGG3</strain>
    </source>
</reference>
<keyword evidence="6" id="KW-1185">Reference proteome</keyword>
<dbReference type="KEGG" id="cfh:C1707_04555"/>
<evidence type="ECO:0008006" key="7">
    <source>
        <dbReference type="Google" id="ProtNLM"/>
    </source>
</evidence>
<sequence>MGVGGLSDAGGVAARLGFKYQDHVAAMFVLEMIDDRRIMQVECETSDDITLLHRRGAETFPEYVQVKSTDRDSKWTFKEITDRDSASKARPTSLAEKSLLTDKAGGNARFRIVARRSVNATAAALLEPMDRRNPAGAIDALASKVLAKHRTTRSDMGNDLGYWTRNAYWHVLPGVDHVELKNLQAISTMAEAAGANPTNSHVKAIYRDLLTIVDAAAVATRKQPELKIITRTVAVAWWEEHLSETNAAQTKTSKPYRTKGDRFFAEIHRVDEDFRRSSSGYDARYERKVWRSKQLARHLADWVPELTLKASELVEITPLNMRAKFEAGLKVVKAERALDVGNLLAETLLHAVLRHWFGSEPVPCKLFHRSTHGDKVTKNAHLVHGENGDELWIGRTHLFEDQDPAPLFAHISAELSDALDTELLVEERDIILQLREAFMATSDEDDVFPHREVTTITFHDGLKAGQKPLTQYERETGTFRIDYPSEIEFGSGKEMTRHIHWLRDTMGTLAAGAFVIRDVEAWMTRLGADENAFGRSVALGDMLTLSRNVFGYDPSFSLAAWSAPDDQTYPPERTTPWRVKERAPEPSAEKVMKFAEGVSPEDMFDKTTLRHDQRGVLSPIETPLWDAAKWRGTMFGQYPDMPPILALGYTNPQYGEQIFDGWKARWGEVDKNDDLRVAIITGLCRRNPSHYSIIIGPNPLRQTNGRKLVTMLSRHQRMEPASLDNLNGFLERYYAYNAYFLTTAHMSANPDFDPKLFIQKSNLVVRPAWQIGPNDPDISVLRDGDDPIIPPDVADPPIRRAMAWDRELKSKRPRR</sequence>
<dbReference type="Pfam" id="PF08878">
    <property type="entry name" value="HamA"/>
    <property type="match status" value="1"/>
</dbReference>
<reference evidence="4 5" key="1">
    <citation type="submission" date="2017-12" db="EMBL/GenBank/DDBJ databases">
        <title>The genome sequence of Caulobacter flavus CGMCC1 15093.</title>
        <authorList>
            <person name="Gao J."/>
            <person name="Mao X."/>
            <person name="Sun J."/>
        </authorList>
    </citation>
    <scope>NUCLEOTIDE SEQUENCE [LARGE SCALE GENOMIC DNA]</scope>
    <source>
        <strain evidence="4 5">CGMCC1 15093</strain>
    </source>
</reference>
<gene>
    <name evidence="3" type="ORF">C1707_04555</name>
    <name evidence="4" type="ORF">CFHF_16850</name>
</gene>
<evidence type="ECO:0000259" key="1">
    <source>
        <dbReference type="Pfam" id="PF08878"/>
    </source>
</evidence>
<dbReference type="AlphaFoldDB" id="A0A2N5CQY6"/>
<feature type="domain" description="CD-NTase associated protein 4-like DNA endonuclease" evidence="2">
    <location>
        <begin position="10"/>
        <end position="213"/>
    </location>
</feature>
<evidence type="ECO:0000313" key="3">
    <source>
        <dbReference type="EMBL" id="AYV45579.1"/>
    </source>
</evidence>
<dbReference type="InterPro" id="IPR025382">
    <property type="entry name" value="Cap4-like_endonuclease_dom"/>
</dbReference>
<evidence type="ECO:0000313" key="5">
    <source>
        <dbReference type="Proteomes" id="UP000234483"/>
    </source>
</evidence>
<dbReference type="InterPro" id="IPR014976">
    <property type="entry name" value="AbpA_HamA_C"/>
</dbReference>
<evidence type="ECO:0000259" key="2">
    <source>
        <dbReference type="Pfam" id="PF14130"/>
    </source>
</evidence>
<protein>
    <recommendedName>
        <fullName evidence="7">DUF4297 domain-containing protein</fullName>
    </recommendedName>
</protein>
<feature type="domain" description="Anti-bacteriophage protein A/HamA C-terminal" evidence="1">
    <location>
        <begin position="271"/>
        <end position="436"/>
    </location>
</feature>